<evidence type="ECO:0000256" key="4">
    <source>
        <dbReference type="ARBA" id="ARBA00022729"/>
    </source>
</evidence>
<dbReference type="InterPro" id="IPR031811">
    <property type="entry name" value="ALGX/ALGJ_SGNH-like"/>
</dbReference>
<keyword evidence="3" id="KW-0808">Transferase</keyword>
<feature type="transmembrane region" description="Helical" evidence="8">
    <location>
        <begin position="315"/>
        <end position="339"/>
    </location>
</feature>
<evidence type="ECO:0000256" key="3">
    <source>
        <dbReference type="ARBA" id="ARBA00022679"/>
    </source>
</evidence>
<keyword evidence="4" id="KW-0732">Signal</keyword>
<proteinExistence type="predicted"/>
<keyword evidence="7" id="KW-0175">Coiled coil</keyword>
<feature type="coiled-coil region" evidence="7">
    <location>
        <begin position="463"/>
        <end position="490"/>
    </location>
</feature>
<evidence type="ECO:0000256" key="1">
    <source>
        <dbReference type="ARBA" id="ARBA00004418"/>
    </source>
</evidence>
<dbReference type="RefSeq" id="WP_008724003.1">
    <property type="nucleotide sequence ID" value="NZ_JH994111.1"/>
</dbReference>
<dbReference type="UniPathway" id="UPA00286"/>
<gene>
    <name evidence="10" type="ORF">A966_07484</name>
</gene>
<feature type="domain" description="AlgX/AlgJ SGNH hydrolase-like" evidence="9">
    <location>
        <begin position="440"/>
        <end position="575"/>
    </location>
</feature>
<dbReference type="Pfam" id="PF16822">
    <property type="entry name" value="ALGX"/>
    <property type="match status" value="1"/>
</dbReference>
<keyword evidence="8" id="KW-0472">Membrane</keyword>
<dbReference type="GO" id="GO:0042597">
    <property type="term" value="C:periplasmic space"/>
    <property type="evidence" value="ECO:0007669"/>
    <property type="project" value="UniProtKB-SubCell"/>
</dbReference>
<evidence type="ECO:0000256" key="2">
    <source>
        <dbReference type="ARBA" id="ARBA00005182"/>
    </source>
</evidence>
<protein>
    <recommendedName>
        <fullName evidence="9">AlgX/AlgJ SGNH hydrolase-like domain-containing protein</fullName>
    </recommendedName>
</protein>
<dbReference type="STRING" id="1289135.A966_07484"/>
<sequence>MKLKKVLISIYVSLLILFVISLIVLSILGSKERIGYLSYISLNTEETLNNNSINTNNITNIEEYIFTNNSITNYIYNFRINYYDKVFRNSDIYDVYLNTNSLPDYIKDVKFVSKGSPFGALISSKKIEGNIDNIKYSLKLKFSNLFLYLILFYIFVILVYIFRKSLFNILHYIVFISKKYMKLLLIYFIIYIFILFSLFILGKVSRVGYLSDISLSIEETLNNNFINANNIKNIEEYILTNNSMTNYVYNFRISYYDKVFRNSDIYGVYLNTNSLPDYIKDMKFVNKGSPFGTLISSDKIEGNIDNIKYSLKLKLTFLITILLFFIFALLIRPIILEFVSLIKIRINLKNIYVYILIIFLCFLIMPNIIYILFGSYFDNTNYENRLKANKPILSINNLSKYPNEYEKYFNDYLPFRNELIQLKNIIDFLIFNNILSQSAILGKNKWVFFKEIRYVIQNYIGIYRFSDEELENAKNNLLHFRNELRKKNIDFVFMICPDKTLIYADYMPYYVKRKTMINAAEQFVNYIRKNTDIKIVYPKEELLKYKDTYLLYYKYDYHWNYLGAYIGYSEFMKTVGINVPEIYNRNIILTNMLPFYKDLTSFINLYSFLKKDIEKIYTISGYNNYNIIEGTNVFSQYVLVKPKLNTNVINRKLFVIRDSFSQAMFEYLSSSFSQASYRHIDRYKNSEIIKEYPDIVLFETVDSFLKESLFKVIPNYKIEEINKDLETNSATSNN</sequence>
<organism evidence="10 11">
    <name type="scientific">Brachyspira hampsonii 30446</name>
    <dbReference type="NCBI Taxonomy" id="1289135"/>
    <lineage>
        <taxon>Bacteria</taxon>
        <taxon>Pseudomonadati</taxon>
        <taxon>Spirochaetota</taxon>
        <taxon>Spirochaetia</taxon>
        <taxon>Brachyspirales</taxon>
        <taxon>Brachyspiraceae</taxon>
        <taxon>Brachyspira</taxon>
    </lineage>
</organism>
<evidence type="ECO:0000313" key="11">
    <source>
        <dbReference type="Proteomes" id="UP000011663"/>
    </source>
</evidence>
<feature type="transmembrane region" description="Helical" evidence="8">
    <location>
        <begin position="351"/>
        <end position="377"/>
    </location>
</feature>
<keyword evidence="8" id="KW-1133">Transmembrane helix</keyword>
<keyword evidence="8" id="KW-0812">Transmembrane</keyword>
<evidence type="ECO:0000313" key="10">
    <source>
        <dbReference type="EMBL" id="EKV56862.1"/>
    </source>
</evidence>
<dbReference type="GO" id="GO:0042121">
    <property type="term" value="P:alginic acid biosynthetic process"/>
    <property type="evidence" value="ECO:0007669"/>
    <property type="project" value="UniProtKB-UniPathway"/>
</dbReference>
<evidence type="ECO:0000256" key="8">
    <source>
        <dbReference type="SAM" id="Phobius"/>
    </source>
</evidence>
<dbReference type="AlphaFoldDB" id="A0A2U4EZ30"/>
<keyword evidence="5" id="KW-0574">Periplasm</keyword>
<comment type="pathway">
    <text evidence="2">Glycan biosynthesis; alginate biosynthesis.</text>
</comment>
<accession>A0A2U4EZ30</accession>
<evidence type="ECO:0000256" key="5">
    <source>
        <dbReference type="ARBA" id="ARBA00022764"/>
    </source>
</evidence>
<feature type="transmembrane region" description="Helical" evidence="8">
    <location>
        <begin position="7"/>
        <end position="28"/>
    </location>
</feature>
<dbReference type="GeneID" id="66487917"/>
<comment type="caution">
    <text evidence="10">The sequence shown here is derived from an EMBL/GenBank/DDBJ whole genome shotgun (WGS) entry which is preliminary data.</text>
</comment>
<feature type="transmembrane region" description="Helical" evidence="8">
    <location>
        <begin position="183"/>
        <end position="202"/>
    </location>
</feature>
<evidence type="ECO:0000256" key="6">
    <source>
        <dbReference type="ARBA" id="ARBA00022841"/>
    </source>
</evidence>
<dbReference type="EMBL" id="ALNZ01000026">
    <property type="protein sequence ID" value="EKV56862.1"/>
    <property type="molecule type" value="Genomic_DNA"/>
</dbReference>
<reference evidence="10 11" key="1">
    <citation type="submission" date="2012-07" db="EMBL/GenBank/DDBJ databases">
        <title>Genome sequence of Brachyspira sp. 30446, isolated from a pig with mucohaemorrhagic colitis.</title>
        <authorList>
            <person name="Rubin J.E."/>
            <person name="Fernando C."/>
            <person name="Harding J.C.S."/>
            <person name="Hill J.E."/>
        </authorList>
    </citation>
    <scope>NUCLEOTIDE SEQUENCE [LARGE SCALE GENOMIC DNA]</scope>
    <source>
        <strain evidence="10 11">30446</strain>
    </source>
</reference>
<dbReference type="GO" id="GO:0016740">
    <property type="term" value="F:transferase activity"/>
    <property type="evidence" value="ECO:0007669"/>
    <property type="project" value="UniProtKB-KW"/>
</dbReference>
<name>A0A2U4EZ30_9SPIR</name>
<evidence type="ECO:0000259" key="9">
    <source>
        <dbReference type="Pfam" id="PF16822"/>
    </source>
</evidence>
<comment type="subcellular location">
    <subcellularLocation>
        <location evidence="1">Periplasm</location>
    </subcellularLocation>
</comment>
<evidence type="ECO:0000256" key="7">
    <source>
        <dbReference type="SAM" id="Coils"/>
    </source>
</evidence>
<feature type="transmembrane region" description="Helical" evidence="8">
    <location>
        <begin position="145"/>
        <end position="162"/>
    </location>
</feature>
<dbReference type="OrthoDB" id="175771at2"/>
<keyword evidence="6" id="KW-0016">Alginate biosynthesis</keyword>
<dbReference type="Proteomes" id="UP000011663">
    <property type="component" value="Unassembled WGS sequence"/>
</dbReference>